<dbReference type="STRING" id="1324314.BVG16_04145"/>
<sequence>MLNLHSHLANLLLGQRLKHDLFNHSGVLIIPARTIIDESHLHMIYMHQISISLNDLEEPSDLSQFHGCDLIDRSVRIVRDLFEQARYRRIIPISEIQKHILPIIQHTVQHSDLFTLLSWLKSSDDYTYRHTVAVSILSTLIGKWLQLNDEELIDLTMSAILHDVGKMYIPAEIINKPGTLTDEEFDIVKQHTVYGHAMIKATSGTTHRQALVALQHHERQDGSGYPHGLRSENIDLYSRIVAVADVFHAMSSDRVYRDAAPFYSLLNEMYQFAFGKFDAKIIRLFLDKLMQAIVGNEVRLTDGRTGIIVMINSHDPIQPLVRVGNAFVDLSKCSIQIEEVIPS</sequence>
<dbReference type="RefSeq" id="WP_078497294.1">
    <property type="nucleotide sequence ID" value="NZ_MSZX01000002.1"/>
</dbReference>
<dbReference type="SUPFAM" id="SSF109604">
    <property type="entry name" value="HD-domain/PDEase-like"/>
    <property type="match status" value="1"/>
</dbReference>
<reference evidence="2 3" key="1">
    <citation type="submission" date="2017-01" db="EMBL/GenBank/DDBJ databases">
        <title>Genome analysis of Paenibacillus selenitrireducens ES3-24.</title>
        <authorList>
            <person name="Xu D."/>
            <person name="Yao R."/>
            <person name="Zheng S."/>
        </authorList>
    </citation>
    <scope>NUCLEOTIDE SEQUENCE [LARGE SCALE GENOMIC DNA]</scope>
    <source>
        <strain evidence="2 3">ES3-24</strain>
    </source>
</reference>
<dbReference type="CDD" id="cd00077">
    <property type="entry name" value="HDc"/>
    <property type="match status" value="1"/>
</dbReference>
<dbReference type="InterPro" id="IPR037522">
    <property type="entry name" value="HD_GYP_dom"/>
</dbReference>
<dbReference type="InterPro" id="IPR003607">
    <property type="entry name" value="HD/PDEase_dom"/>
</dbReference>
<organism evidence="2 3">
    <name type="scientific">Paenibacillus selenitireducens</name>
    <dbReference type="NCBI Taxonomy" id="1324314"/>
    <lineage>
        <taxon>Bacteria</taxon>
        <taxon>Bacillati</taxon>
        <taxon>Bacillota</taxon>
        <taxon>Bacilli</taxon>
        <taxon>Bacillales</taxon>
        <taxon>Paenibacillaceae</taxon>
        <taxon>Paenibacillus</taxon>
    </lineage>
</organism>
<dbReference type="PANTHER" id="PTHR43155:SF2">
    <property type="entry name" value="CYCLIC DI-GMP PHOSPHODIESTERASE PA4108"/>
    <property type="match status" value="1"/>
</dbReference>
<dbReference type="AlphaFoldDB" id="A0A1T2XJ93"/>
<protein>
    <recommendedName>
        <fullName evidence="1">HD-GYP domain-containing protein</fullName>
    </recommendedName>
</protein>
<comment type="caution">
    <text evidence="2">The sequence shown here is derived from an EMBL/GenBank/DDBJ whole genome shotgun (WGS) entry which is preliminary data.</text>
</comment>
<dbReference type="SMART" id="SM00471">
    <property type="entry name" value="HDc"/>
    <property type="match status" value="1"/>
</dbReference>
<evidence type="ECO:0000259" key="1">
    <source>
        <dbReference type="PROSITE" id="PS51832"/>
    </source>
</evidence>
<dbReference type="OrthoDB" id="9759601at2"/>
<proteinExistence type="predicted"/>
<feature type="domain" description="HD-GYP" evidence="1">
    <location>
        <begin position="105"/>
        <end position="301"/>
    </location>
</feature>
<dbReference type="PANTHER" id="PTHR43155">
    <property type="entry name" value="CYCLIC DI-GMP PHOSPHODIESTERASE PA4108-RELATED"/>
    <property type="match status" value="1"/>
</dbReference>
<dbReference type="Gene3D" id="1.10.3210.10">
    <property type="entry name" value="Hypothetical protein af1432"/>
    <property type="match status" value="1"/>
</dbReference>
<dbReference type="EMBL" id="MSZX01000002">
    <property type="protein sequence ID" value="OPA79951.1"/>
    <property type="molecule type" value="Genomic_DNA"/>
</dbReference>
<evidence type="ECO:0000313" key="2">
    <source>
        <dbReference type="EMBL" id="OPA79951.1"/>
    </source>
</evidence>
<keyword evidence="3" id="KW-1185">Reference proteome</keyword>
<dbReference type="Pfam" id="PF13487">
    <property type="entry name" value="HD_5"/>
    <property type="match status" value="1"/>
</dbReference>
<dbReference type="Proteomes" id="UP000190188">
    <property type="component" value="Unassembled WGS sequence"/>
</dbReference>
<gene>
    <name evidence="2" type="ORF">BVG16_04145</name>
</gene>
<evidence type="ECO:0000313" key="3">
    <source>
        <dbReference type="Proteomes" id="UP000190188"/>
    </source>
</evidence>
<accession>A0A1T2XJ93</accession>
<dbReference type="PROSITE" id="PS51832">
    <property type="entry name" value="HD_GYP"/>
    <property type="match status" value="1"/>
</dbReference>
<name>A0A1T2XJ93_9BACL</name>